<gene>
    <name evidence="3" type="ORF">GB883_03770</name>
</gene>
<name>A0A7J5UT23_9MICO</name>
<feature type="domain" description="Glucose/Sorbosone dehydrogenase" evidence="2">
    <location>
        <begin position="378"/>
        <end position="456"/>
    </location>
</feature>
<dbReference type="PANTHER" id="PTHR19328:SF13">
    <property type="entry name" value="HIPL1 PROTEIN"/>
    <property type="match status" value="1"/>
</dbReference>
<sequence length="484" mass="52451">MRPRPLLTATLTTLAAAAVAAPALAAATPPSDGGSGTTQAPAVTEDFERKVLTTGLANPFEVLYGPGGKLWVTERTAGHVTQVDPATGEKTIILTIDDVMTTAGEQDGLLGMALHPDLLKDNKKHNQYVYLSYTYDGGGVGPAGEELDRRQRLVRYTYDAGTNTLVDPTTLIEGMPASDDHNSGRLVFGPDSKLYYTIGDRGNNQDLNAYKPNEAQRLPTQDEVDAQDWTAYQGKTLRLNLDGSIPKDNPKLDGVTSHVLTYGHRNPQGLTFANGKLYSSEQGPKSDDELNLLKAGGNYGWPYVSGYKDDQAYVFGDWSAGTTLPYDGFTIPDEVPQYFEHDFTAANFVEPLRTYFTVADNHDFKGDDCDTSGMYFICYPTIAPSSLEHYDATAIPGWENSLLMPTLKSGELFRVDLADDGEKVGDSQRLFRSVNRYRDTAISPDGATIIVATDSGGLARGADGDSTTELENPGSLLTFTYTGK</sequence>
<reference evidence="3 4" key="1">
    <citation type="submission" date="2019-10" db="EMBL/GenBank/DDBJ databases">
        <title>Georgenia wutianyii sp. nov. and Georgenia yuyongxinii sp. nov. isolated from plateau pika (Ochotona curzoniae) in the Qinghai-Tibet plateau of China.</title>
        <authorList>
            <person name="Tian Z."/>
        </authorList>
    </citation>
    <scope>NUCLEOTIDE SEQUENCE [LARGE SCALE GENOMIC DNA]</scope>
    <source>
        <strain evidence="3 4">DSM 21501</strain>
    </source>
</reference>
<dbReference type="InterPro" id="IPR011042">
    <property type="entry name" value="6-blade_b-propeller_TolB-like"/>
</dbReference>
<dbReference type="EMBL" id="WHJE01000009">
    <property type="protein sequence ID" value="KAE8765518.1"/>
    <property type="molecule type" value="Genomic_DNA"/>
</dbReference>
<dbReference type="SUPFAM" id="SSF50952">
    <property type="entry name" value="Soluble quinoprotein glucose dehydrogenase"/>
    <property type="match status" value="1"/>
</dbReference>
<evidence type="ECO:0000259" key="2">
    <source>
        <dbReference type="Pfam" id="PF07995"/>
    </source>
</evidence>
<keyword evidence="1" id="KW-0732">Signal</keyword>
<evidence type="ECO:0000313" key="3">
    <source>
        <dbReference type="EMBL" id="KAE8765518.1"/>
    </source>
</evidence>
<proteinExistence type="predicted"/>
<feature type="domain" description="Glucose/Sorbosone dehydrogenase" evidence="2">
    <location>
        <begin position="56"/>
        <end position="306"/>
    </location>
</feature>
<evidence type="ECO:0000313" key="4">
    <source>
        <dbReference type="Proteomes" id="UP000451860"/>
    </source>
</evidence>
<evidence type="ECO:0000256" key="1">
    <source>
        <dbReference type="SAM" id="SignalP"/>
    </source>
</evidence>
<dbReference type="InterPro" id="IPR012938">
    <property type="entry name" value="Glc/Sorbosone_DH"/>
</dbReference>
<dbReference type="Pfam" id="PF07995">
    <property type="entry name" value="GSDH"/>
    <property type="match status" value="2"/>
</dbReference>
<keyword evidence="4" id="KW-1185">Reference proteome</keyword>
<comment type="caution">
    <text evidence="3">The sequence shown here is derived from an EMBL/GenBank/DDBJ whole genome shotgun (WGS) entry which is preliminary data.</text>
</comment>
<feature type="signal peptide" evidence="1">
    <location>
        <begin position="1"/>
        <end position="25"/>
    </location>
</feature>
<organism evidence="3 4">
    <name type="scientific">Georgenia thermotolerans</name>
    <dbReference type="NCBI Taxonomy" id="527326"/>
    <lineage>
        <taxon>Bacteria</taxon>
        <taxon>Bacillati</taxon>
        <taxon>Actinomycetota</taxon>
        <taxon>Actinomycetes</taxon>
        <taxon>Micrococcales</taxon>
        <taxon>Bogoriellaceae</taxon>
        <taxon>Georgenia</taxon>
    </lineage>
</organism>
<dbReference type="NCBIfam" id="TIGR03606">
    <property type="entry name" value="non_repeat_PQQ"/>
    <property type="match status" value="1"/>
</dbReference>
<dbReference type="OrthoDB" id="9770043at2"/>
<accession>A0A7J5UT23</accession>
<dbReference type="Gene3D" id="2.120.10.30">
    <property type="entry name" value="TolB, C-terminal domain"/>
    <property type="match status" value="1"/>
</dbReference>
<feature type="chain" id="PRO_5029625906" evidence="1">
    <location>
        <begin position="26"/>
        <end position="484"/>
    </location>
</feature>
<dbReference type="RefSeq" id="WP_152203043.1">
    <property type="nucleotide sequence ID" value="NZ_VUKF01000021.1"/>
</dbReference>
<dbReference type="InterPro" id="IPR019893">
    <property type="entry name" value="SndH-like"/>
</dbReference>
<dbReference type="Proteomes" id="UP000451860">
    <property type="component" value="Unassembled WGS sequence"/>
</dbReference>
<dbReference type="InterPro" id="IPR011041">
    <property type="entry name" value="Quinoprot_gluc/sorb_DH_b-prop"/>
</dbReference>
<protein>
    <submittedName>
        <fullName evidence="3">Quinoprotein glucose dehydrogenase</fullName>
    </submittedName>
</protein>
<dbReference type="SMR" id="A0A7J5UT23"/>
<dbReference type="AlphaFoldDB" id="A0A7J5UT23"/>
<dbReference type="PANTHER" id="PTHR19328">
    <property type="entry name" value="HEDGEHOG-INTERACTING PROTEIN"/>
    <property type="match status" value="1"/>
</dbReference>